<dbReference type="HOGENOM" id="CLU_2585060_0_0_11"/>
<comment type="caution">
    <text evidence="1">The sequence shown here is derived from an EMBL/GenBank/DDBJ whole genome shotgun (WGS) entry which is preliminary data.</text>
</comment>
<reference evidence="1 2" key="1">
    <citation type="submission" date="2014-05" db="EMBL/GenBank/DDBJ databases">
        <title>Draft Genome Sequence of Kitasatospora cheerisanensis KCTC 2395.</title>
        <authorList>
            <person name="Nam D.H."/>
        </authorList>
    </citation>
    <scope>NUCLEOTIDE SEQUENCE [LARGE SCALE GENOMIC DNA]</scope>
    <source>
        <strain evidence="1 2">KCTC 2395</strain>
    </source>
</reference>
<keyword evidence="2" id="KW-1185">Reference proteome</keyword>
<proteinExistence type="predicted"/>
<evidence type="ECO:0000313" key="1">
    <source>
        <dbReference type="EMBL" id="KDN82032.1"/>
    </source>
</evidence>
<gene>
    <name evidence="1" type="ORF">KCH_61860</name>
</gene>
<protein>
    <submittedName>
        <fullName evidence="1">Uncharacterized protein</fullName>
    </submittedName>
</protein>
<name>A0A066YLJ0_9ACTN</name>
<dbReference type="Proteomes" id="UP000027178">
    <property type="component" value="Unassembled WGS sequence"/>
</dbReference>
<dbReference type="AlphaFoldDB" id="A0A066YLJ0"/>
<dbReference type="EMBL" id="JNBY01000126">
    <property type="protein sequence ID" value="KDN82032.1"/>
    <property type="molecule type" value="Genomic_DNA"/>
</dbReference>
<organism evidence="1 2">
    <name type="scientific">Kitasatospora cheerisanensis KCTC 2395</name>
    <dbReference type="NCBI Taxonomy" id="1348663"/>
    <lineage>
        <taxon>Bacteria</taxon>
        <taxon>Bacillati</taxon>
        <taxon>Actinomycetota</taxon>
        <taxon>Actinomycetes</taxon>
        <taxon>Kitasatosporales</taxon>
        <taxon>Streptomycetaceae</taxon>
        <taxon>Kitasatospora</taxon>
    </lineage>
</organism>
<evidence type="ECO:0000313" key="2">
    <source>
        <dbReference type="Proteomes" id="UP000027178"/>
    </source>
</evidence>
<accession>A0A066YLJ0</accession>
<sequence length="80" mass="8437">MWPTGWLACAAWAALFPLLSPLGPHRAWGAVAAVGYLVAAALSALVRQRGGQLAAAVVAFGRVRCCRSPWHSGQARARAR</sequence>
<dbReference type="PATRIC" id="fig|1348663.4.peg.5985"/>